<protein>
    <submittedName>
        <fullName evidence="2">829_t:CDS:1</fullName>
    </submittedName>
</protein>
<feature type="region of interest" description="Disordered" evidence="1">
    <location>
        <begin position="61"/>
        <end position="99"/>
    </location>
</feature>
<dbReference type="SUPFAM" id="SSF140996">
    <property type="entry name" value="Hermes dimerisation domain"/>
    <property type="match status" value="1"/>
</dbReference>
<evidence type="ECO:0000313" key="3">
    <source>
        <dbReference type="Proteomes" id="UP000789759"/>
    </source>
</evidence>
<accession>A0A9N9GZ09</accession>
<proteinExistence type="predicted"/>
<reference evidence="2" key="1">
    <citation type="submission" date="2021-06" db="EMBL/GenBank/DDBJ databases">
        <authorList>
            <person name="Kallberg Y."/>
            <person name="Tangrot J."/>
            <person name="Rosling A."/>
        </authorList>
    </citation>
    <scope>NUCLEOTIDE SEQUENCE</scope>
    <source>
        <strain evidence="2">FL966</strain>
    </source>
</reference>
<sequence length="149" mass="16872">MEQNLLEECFEISQHDKDGINVEKRKAEASFQNVIVNKGRCLRSAIWDEFNIRESDRKRNYGAKLKDTDNSDNESMSPSSSKKPKVSQSNFKSIEPVSSKKSNAINKALLKAFICYGISFSVVDNLFFRDLFKLIKPGYILPGRTTLAG</sequence>
<keyword evidence="3" id="KW-1185">Reference proteome</keyword>
<dbReference type="AlphaFoldDB" id="A0A9N9GZ09"/>
<evidence type="ECO:0000313" key="2">
    <source>
        <dbReference type="EMBL" id="CAG8645288.1"/>
    </source>
</evidence>
<dbReference type="OrthoDB" id="2438553at2759"/>
<organism evidence="2 3">
    <name type="scientific">Cetraspora pellucida</name>
    <dbReference type="NCBI Taxonomy" id="1433469"/>
    <lineage>
        <taxon>Eukaryota</taxon>
        <taxon>Fungi</taxon>
        <taxon>Fungi incertae sedis</taxon>
        <taxon>Mucoromycota</taxon>
        <taxon>Glomeromycotina</taxon>
        <taxon>Glomeromycetes</taxon>
        <taxon>Diversisporales</taxon>
        <taxon>Gigasporaceae</taxon>
        <taxon>Cetraspora</taxon>
    </lineage>
</organism>
<dbReference type="EMBL" id="CAJVQA010006724">
    <property type="protein sequence ID" value="CAG8645288.1"/>
    <property type="molecule type" value="Genomic_DNA"/>
</dbReference>
<name>A0A9N9GZ09_9GLOM</name>
<comment type="caution">
    <text evidence="2">The sequence shown here is derived from an EMBL/GenBank/DDBJ whole genome shotgun (WGS) entry which is preliminary data.</text>
</comment>
<evidence type="ECO:0000256" key="1">
    <source>
        <dbReference type="SAM" id="MobiDB-lite"/>
    </source>
</evidence>
<gene>
    <name evidence="2" type="ORF">CPELLU_LOCUS9060</name>
</gene>
<feature type="compositionally biased region" description="Low complexity" evidence="1">
    <location>
        <begin position="73"/>
        <end position="90"/>
    </location>
</feature>
<dbReference type="Proteomes" id="UP000789759">
    <property type="component" value="Unassembled WGS sequence"/>
</dbReference>